<dbReference type="RefSeq" id="WP_201949140.1">
    <property type="nucleotide sequence ID" value="NZ_JAERRJ010000007.1"/>
</dbReference>
<reference evidence="3 4" key="1">
    <citation type="submission" date="2021-01" db="EMBL/GenBank/DDBJ databases">
        <title>WGS of actinomycetes isolated from Thailand.</title>
        <authorList>
            <person name="Thawai C."/>
        </authorList>
    </citation>
    <scope>NUCLEOTIDE SEQUENCE [LARGE SCALE GENOMIC DNA]</scope>
    <source>
        <strain evidence="3 4">LPG 2</strain>
    </source>
</reference>
<dbReference type="PROSITE" id="PS51318">
    <property type="entry name" value="TAT"/>
    <property type="match status" value="1"/>
</dbReference>
<accession>A0ABS1M7K6</accession>
<feature type="signal peptide" evidence="2">
    <location>
        <begin position="1"/>
        <end position="29"/>
    </location>
</feature>
<name>A0ABS1M7K6_9NOCA</name>
<dbReference type="InterPro" id="IPR006311">
    <property type="entry name" value="TAT_signal"/>
</dbReference>
<sequence>MRVQFSRRLFTLAAAFSALVLALPATAAAAGTIDFAPKVDSPSGGSFPSWGPGPSPIGMIGADFTGDGITDVVAADFGGDGPILMAGKGDGTFATGTRVGSVGLGFGAVGAGDLNGDGKTDVVAQAWTTIVIFLNNGNGTFKVGEKYTTLEGAQQQVIVADVNGDGKPDVLSLVPLGVKSWLGKGDGTLKAGDTALIAGTSAAFTVGKFNSDNNIDLAINNDVLQQVEIFTGNGDGGFSRKGSSTSGFITEDVRAADFNGDGIDDVVTADSFSFSTTVLISNGQGGFKATNRVNLSGLGPTSIAVGDFDRNGTVDAAMSAVLSSTMVVFSGAGDGKISKVGEFSVTSQPQTPVIADFDRDGKVDIAVAGSANAVSFLKNLA</sequence>
<evidence type="ECO:0000313" key="3">
    <source>
        <dbReference type="EMBL" id="MBL1076561.1"/>
    </source>
</evidence>
<dbReference type="Gene3D" id="2.130.10.130">
    <property type="entry name" value="Integrin alpha, N-terminal"/>
    <property type="match status" value="2"/>
</dbReference>
<evidence type="ECO:0000313" key="4">
    <source>
        <dbReference type="Proteomes" id="UP000602198"/>
    </source>
</evidence>
<evidence type="ECO:0000256" key="2">
    <source>
        <dbReference type="SAM" id="SignalP"/>
    </source>
</evidence>
<keyword evidence="4" id="KW-1185">Reference proteome</keyword>
<dbReference type="SUPFAM" id="SSF69318">
    <property type="entry name" value="Integrin alpha N-terminal domain"/>
    <property type="match status" value="1"/>
</dbReference>
<evidence type="ECO:0000256" key="1">
    <source>
        <dbReference type="ARBA" id="ARBA00022729"/>
    </source>
</evidence>
<dbReference type="EMBL" id="JAERRJ010000007">
    <property type="protein sequence ID" value="MBL1076561.1"/>
    <property type="molecule type" value="Genomic_DNA"/>
</dbReference>
<dbReference type="PANTHER" id="PTHR46580">
    <property type="entry name" value="SENSOR KINASE-RELATED"/>
    <property type="match status" value="1"/>
</dbReference>
<dbReference type="InterPro" id="IPR013517">
    <property type="entry name" value="FG-GAP"/>
</dbReference>
<protein>
    <submittedName>
        <fullName evidence="3">VCBS repeat-containing protein</fullName>
    </submittedName>
</protein>
<dbReference type="Proteomes" id="UP000602198">
    <property type="component" value="Unassembled WGS sequence"/>
</dbReference>
<proteinExistence type="predicted"/>
<comment type="caution">
    <text evidence="3">The sequence shown here is derived from an EMBL/GenBank/DDBJ whole genome shotgun (WGS) entry which is preliminary data.</text>
</comment>
<feature type="chain" id="PRO_5047250368" evidence="2">
    <location>
        <begin position="30"/>
        <end position="381"/>
    </location>
</feature>
<dbReference type="InterPro" id="IPR028994">
    <property type="entry name" value="Integrin_alpha_N"/>
</dbReference>
<organism evidence="3 4">
    <name type="scientific">Nocardia acididurans</name>
    <dbReference type="NCBI Taxonomy" id="2802282"/>
    <lineage>
        <taxon>Bacteria</taxon>
        <taxon>Bacillati</taxon>
        <taxon>Actinomycetota</taxon>
        <taxon>Actinomycetes</taxon>
        <taxon>Mycobacteriales</taxon>
        <taxon>Nocardiaceae</taxon>
        <taxon>Nocardia</taxon>
    </lineage>
</organism>
<keyword evidence="1 2" id="KW-0732">Signal</keyword>
<gene>
    <name evidence="3" type="ORF">JK358_19365</name>
</gene>
<dbReference type="PANTHER" id="PTHR46580:SF4">
    <property type="entry name" value="ATP_GTP-BINDING PROTEIN"/>
    <property type="match status" value="1"/>
</dbReference>
<dbReference type="Pfam" id="PF13517">
    <property type="entry name" value="FG-GAP_3"/>
    <property type="match status" value="2"/>
</dbReference>